<evidence type="ECO:0000256" key="1">
    <source>
        <dbReference type="ARBA" id="ARBA00004613"/>
    </source>
</evidence>
<proteinExistence type="inferred from homology"/>
<dbReference type="SMART" id="SM00277">
    <property type="entry name" value="GRAN"/>
    <property type="match status" value="6"/>
</dbReference>
<evidence type="ECO:0000259" key="7">
    <source>
        <dbReference type="PROSITE" id="PS00799"/>
    </source>
</evidence>
<dbReference type="Gene3D" id="2.10.25.160">
    <property type="entry name" value="Granulin"/>
    <property type="match status" value="7"/>
</dbReference>
<dbReference type="FunFam" id="2.10.25.160:FF:000001">
    <property type="entry name" value="Granulin precursor"/>
    <property type="match status" value="2"/>
</dbReference>
<comment type="subcellular location">
    <subcellularLocation>
        <location evidence="1">Secreted</location>
    </subcellularLocation>
</comment>
<keyword evidence="9" id="KW-1185">Reference proteome</keyword>
<evidence type="ECO:0000313" key="9">
    <source>
        <dbReference type="Proteomes" id="UP000261660"/>
    </source>
</evidence>
<dbReference type="GO" id="GO:0048714">
    <property type="term" value="P:positive regulation of oligodendrocyte differentiation"/>
    <property type="evidence" value="ECO:0007669"/>
    <property type="project" value="Ensembl"/>
</dbReference>
<feature type="chain" id="PRO_5018621984" evidence="6">
    <location>
        <begin position="18"/>
        <end position="593"/>
    </location>
</feature>
<dbReference type="FunCoup" id="A0A3Q3EXR6">
    <property type="interactions" value="350"/>
</dbReference>
<dbReference type="Pfam" id="PF00396">
    <property type="entry name" value="Granulin"/>
    <property type="match status" value="5"/>
</dbReference>
<dbReference type="STRING" id="56723.ENSLBEP00000012261"/>
<feature type="domain" description="Granulins" evidence="7">
    <location>
        <begin position="547"/>
        <end position="560"/>
    </location>
</feature>
<keyword evidence="5" id="KW-0812">Transmembrane</keyword>
<feature type="transmembrane region" description="Helical" evidence="5">
    <location>
        <begin position="99"/>
        <end position="123"/>
    </location>
</feature>
<feature type="domain" description="Granulins" evidence="7">
    <location>
        <begin position="459"/>
        <end position="472"/>
    </location>
</feature>
<feature type="signal peptide" evidence="6">
    <location>
        <begin position="1"/>
        <end position="17"/>
    </location>
</feature>
<keyword evidence="3" id="KW-0964">Secreted</keyword>
<keyword evidence="4" id="KW-1015">Disulfide bond</keyword>
<comment type="similarity">
    <text evidence="2">Belongs to the granulin family.</text>
</comment>
<dbReference type="Proteomes" id="UP000261660">
    <property type="component" value="Unplaced"/>
</dbReference>
<keyword evidence="5" id="KW-1133">Transmembrane helix</keyword>
<feature type="domain" description="Granulins" evidence="7">
    <location>
        <begin position="164"/>
        <end position="177"/>
    </location>
</feature>
<evidence type="ECO:0000256" key="4">
    <source>
        <dbReference type="ARBA" id="ARBA00023157"/>
    </source>
</evidence>
<dbReference type="GO" id="GO:0048675">
    <property type="term" value="P:axon extension"/>
    <property type="evidence" value="ECO:0007669"/>
    <property type="project" value="Ensembl"/>
</dbReference>
<keyword evidence="6" id="KW-0732">Signal</keyword>
<dbReference type="PANTHER" id="PTHR12274:SF3">
    <property type="entry name" value="PROGRANULIN"/>
    <property type="match status" value="1"/>
</dbReference>
<dbReference type="AlphaFoldDB" id="A0A3Q3EXR6"/>
<dbReference type="InParanoid" id="A0A3Q3EXR6"/>
<name>A0A3Q3EXR6_9LABR</name>
<dbReference type="InterPro" id="IPR000118">
    <property type="entry name" value="Granulin"/>
</dbReference>
<evidence type="ECO:0000256" key="6">
    <source>
        <dbReference type="SAM" id="SignalP"/>
    </source>
</evidence>
<evidence type="ECO:0000313" key="8">
    <source>
        <dbReference type="Ensembl" id="ENSLBEP00000012261.1"/>
    </source>
</evidence>
<evidence type="ECO:0000256" key="2">
    <source>
        <dbReference type="ARBA" id="ARBA00010093"/>
    </source>
</evidence>
<dbReference type="GO" id="GO:0005576">
    <property type="term" value="C:extracellular region"/>
    <property type="evidence" value="ECO:0007669"/>
    <property type="project" value="UniProtKB-SubCell"/>
</dbReference>
<dbReference type="SUPFAM" id="SSF57277">
    <property type="entry name" value="Granulin repeat"/>
    <property type="match status" value="7"/>
</dbReference>
<dbReference type="PANTHER" id="PTHR12274">
    <property type="entry name" value="GRANULIN"/>
    <property type="match status" value="1"/>
</dbReference>
<dbReference type="InterPro" id="IPR037277">
    <property type="entry name" value="Granulin_sf"/>
</dbReference>
<dbReference type="GeneTree" id="ENSGT00470000042293"/>
<organism evidence="8 9">
    <name type="scientific">Labrus bergylta</name>
    <name type="common">ballan wrasse</name>
    <dbReference type="NCBI Taxonomy" id="56723"/>
    <lineage>
        <taxon>Eukaryota</taxon>
        <taxon>Metazoa</taxon>
        <taxon>Chordata</taxon>
        <taxon>Craniata</taxon>
        <taxon>Vertebrata</taxon>
        <taxon>Euteleostomi</taxon>
        <taxon>Actinopterygii</taxon>
        <taxon>Neopterygii</taxon>
        <taxon>Teleostei</taxon>
        <taxon>Neoteleostei</taxon>
        <taxon>Acanthomorphata</taxon>
        <taxon>Eupercaria</taxon>
        <taxon>Labriformes</taxon>
        <taxon>Labridae</taxon>
        <taxon>Labrus</taxon>
    </lineage>
</organism>
<dbReference type="InterPro" id="IPR039036">
    <property type="entry name" value="Granulin_fam"/>
</dbReference>
<evidence type="ECO:0000256" key="5">
    <source>
        <dbReference type="SAM" id="Phobius"/>
    </source>
</evidence>
<feature type="domain" description="Granulins" evidence="7">
    <location>
        <begin position="242"/>
        <end position="255"/>
    </location>
</feature>
<protein>
    <submittedName>
        <fullName evidence="8">Granulin b</fullName>
    </submittedName>
</protein>
<evidence type="ECO:0000256" key="3">
    <source>
        <dbReference type="ARBA" id="ARBA00022525"/>
    </source>
</evidence>
<dbReference type="GO" id="GO:1903979">
    <property type="term" value="P:negative regulation of microglial cell activation"/>
    <property type="evidence" value="ECO:0007669"/>
    <property type="project" value="Ensembl"/>
</dbReference>
<keyword evidence="5" id="KW-0472">Membrane</keyword>
<dbReference type="PROSITE" id="PS00799">
    <property type="entry name" value="GRANULINS"/>
    <property type="match status" value="5"/>
</dbReference>
<reference evidence="8" key="1">
    <citation type="submission" date="2025-08" db="UniProtKB">
        <authorList>
            <consortium name="Ensembl"/>
        </authorList>
    </citation>
    <scope>IDENTIFICATION</scope>
</reference>
<reference evidence="8" key="2">
    <citation type="submission" date="2025-09" db="UniProtKB">
        <authorList>
            <consortium name="Ensembl"/>
        </authorList>
    </citation>
    <scope>IDENTIFICATION</scope>
</reference>
<feature type="transmembrane region" description="Helical" evidence="5">
    <location>
        <begin position="66"/>
        <end position="87"/>
    </location>
</feature>
<dbReference type="Ensembl" id="ENSLBET00000012896.1">
    <property type="protein sequence ID" value="ENSLBEP00000012261.1"/>
    <property type="gene ID" value="ENSLBEG00000009347.1"/>
</dbReference>
<accession>A0A3Q3EXR6</accession>
<feature type="domain" description="Granulins" evidence="7">
    <location>
        <begin position="381"/>
        <end position="394"/>
    </location>
</feature>
<sequence length="593" mass="63674">TVQMGILLLALLGLGAALVCPDGGMCQDKNTCCMNIVGGYGCCPLPHSLIKYPISLLTFCQSNKTLILLALLLMLLCSSCSQFDILFVGQKAKIFRWHAVCVCVCVCVCAAVVGIHAPCLFQLEERVKAVMCPDQQSECPDDTTCCQLLDGSWGCCPLVKAVCCEDKLHCCPEGTKCDIAHSRCLSASLESFPMLQKMPARRRDNATVTCPGGRSSCPDQYTCCLLLSGDYGCCPYPEAICCSDHLHCCPSNTVCDLEGGVCKSGEVQLPLLKKIAAVPNDVDCPDKTSACPDQTSCCRMTSGSYGCCPMPDVSTMRSHVQRDKDYSPKRARPCTFKDEKLKIFITSVPCNDSVACADGFTCCKSSAEQWACCPLPKAVCCDDHLHCCPHGTLCNLAESTCDDPVGSTVMPWLTKVPAFPLLTENSRCDKSTSCPGKATCCKTAGGGWACCPLPQAVCCSDREHCCPKGYRCNVAEQTCDKPGALSLPWLQKIPALHTENSPAVSAPPPPVRNMCDAQTSCPKDTTCCFMDKTQKWGCCPLPNAVCCKDGNHCCPSSHTCEPHRSSCSKGPHVIPWFTKLSALTDGPAAPRPR</sequence>